<dbReference type="AlphaFoldDB" id="Q96XT9"/>
<accession>Q96XT9</accession>
<keyword evidence="2" id="KW-1185">Reference proteome</keyword>
<dbReference type="KEGG" id="sto:STK_24270"/>
<reference evidence="2" key="1">
    <citation type="journal article" date="2001" name="DNA Res.">
        <title>Complete genome sequence of an aerobic thermoacidophilic Crenarchaeon, Sulfolobus tokodaii strain7.</title>
        <authorList>
            <person name="Kawarabayasi Y."/>
            <person name="Hino Y."/>
            <person name="Horikawa H."/>
            <person name="Jin-no K."/>
            <person name="Takahashi M."/>
            <person name="Sekine M."/>
            <person name="Baba S."/>
            <person name="Ankai A."/>
            <person name="Kosugi H."/>
            <person name="Hosoyama A."/>
            <person name="Fukui S."/>
            <person name="Nagai Y."/>
            <person name="Nishijima K."/>
            <person name="Otsuka R."/>
            <person name="Nakazawa H."/>
            <person name="Takamiya M."/>
            <person name="Kato Y."/>
            <person name="Yoshizawa T."/>
            <person name="Tanaka T."/>
            <person name="Kudoh Y."/>
            <person name="Yamazaki J."/>
            <person name="Kushida N."/>
            <person name="Oguchi A."/>
            <person name="Aoki K."/>
            <person name="Masuda S."/>
            <person name="Yanagii M."/>
            <person name="Nishimura M."/>
            <person name="Yamagishi A."/>
            <person name="Oshima T."/>
            <person name="Kikuchi H."/>
        </authorList>
    </citation>
    <scope>NUCLEOTIDE SEQUENCE [LARGE SCALE GENOMIC DNA]</scope>
    <source>
        <strain evidence="2">DSM 16993 / JCM 10545 / NBRC 100140 / 7</strain>
    </source>
</reference>
<sequence>MYHMGYKIEDLINENGNIKRIPKGFSAIEIRGPNRVILFNKNLSILLVKVYKNIFASRIATKRGVQYKFLTANDEIISYGKVISEKENIIATALDKVIVEIGEKIDTEKSKEILFYLYLIRGCLKGDKSSCNELHEQIYFETLG</sequence>
<organism evidence="1 2">
    <name type="scientific">Sulfurisphaera tokodaii (strain DSM 16993 / JCM 10545 / NBRC 100140 / 7)</name>
    <name type="common">Sulfolobus tokodaii</name>
    <dbReference type="NCBI Taxonomy" id="273063"/>
    <lineage>
        <taxon>Archaea</taxon>
        <taxon>Thermoproteota</taxon>
        <taxon>Thermoprotei</taxon>
        <taxon>Sulfolobales</taxon>
        <taxon>Sulfolobaceae</taxon>
        <taxon>Sulfurisphaera</taxon>
    </lineage>
</organism>
<name>Q96XT9_SULTO</name>
<dbReference type="STRING" id="273063.STK_24270"/>
<gene>
    <name evidence="1" type="primary">ST2427</name>
    <name evidence="1" type="ordered locus">STK_24270</name>
</gene>
<dbReference type="Proteomes" id="UP000001015">
    <property type="component" value="Chromosome"/>
</dbReference>
<proteinExistence type="predicted"/>
<evidence type="ECO:0000313" key="2">
    <source>
        <dbReference type="Proteomes" id="UP000001015"/>
    </source>
</evidence>
<protein>
    <submittedName>
        <fullName evidence="1">Uncharacterized protein</fullName>
    </submittedName>
</protein>
<evidence type="ECO:0000313" key="1">
    <source>
        <dbReference type="EMBL" id="BAB67538.1"/>
    </source>
</evidence>
<dbReference type="PATRIC" id="fig|273063.9.peg.2742"/>
<dbReference type="EMBL" id="BA000023">
    <property type="protein sequence ID" value="BAB67538.1"/>
    <property type="molecule type" value="Genomic_DNA"/>
</dbReference>